<feature type="domain" description="STAS" evidence="2">
    <location>
        <begin position="78"/>
        <end position="189"/>
    </location>
</feature>
<evidence type="ECO:0000259" key="2">
    <source>
        <dbReference type="PROSITE" id="PS50801"/>
    </source>
</evidence>
<dbReference type="Proteomes" id="UP000095287">
    <property type="component" value="Unplaced"/>
</dbReference>
<dbReference type="InterPro" id="IPR002645">
    <property type="entry name" value="STAS_dom"/>
</dbReference>
<dbReference type="SUPFAM" id="SSF52091">
    <property type="entry name" value="SpoIIaa-like"/>
    <property type="match status" value="1"/>
</dbReference>
<proteinExistence type="predicted"/>
<dbReference type="PANTHER" id="PTHR43310">
    <property type="entry name" value="SULFATE TRANSPORTER YBAR-RELATED"/>
    <property type="match status" value="1"/>
</dbReference>
<accession>A0A1I8AUM2</accession>
<dbReference type="AlphaFoldDB" id="A0A1I8AUM2"/>
<dbReference type="InterPro" id="IPR052706">
    <property type="entry name" value="Membrane-Transporter-like"/>
</dbReference>
<keyword evidence="3" id="KW-1185">Reference proteome</keyword>
<dbReference type="Pfam" id="PF01740">
    <property type="entry name" value="STAS"/>
    <property type="match status" value="1"/>
</dbReference>
<keyword evidence="1" id="KW-1133">Transmembrane helix</keyword>
<evidence type="ECO:0000313" key="4">
    <source>
        <dbReference type="WBParaSite" id="L893_g9384.t1"/>
    </source>
</evidence>
<evidence type="ECO:0000313" key="3">
    <source>
        <dbReference type="Proteomes" id="UP000095287"/>
    </source>
</evidence>
<dbReference type="Gene3D" id="3.30.750.24">
    <property type="entry name" value="STAS domain"/>
    <property type="match status" value="1"/>
</dbReference>
<dbReference type="WBParaSite" id="L893_g9384.t1">
    <property type="protein sequence ID" value="L893_g9384.t1"/>
    <property type="gene ID" value="L893_g9384"/>
</dbReference>
<dbReference type="InterPro" id="IPR036513">
    <property type="entry name" value="STAS_dom_sf"/>
</dbReference>
<keyword evidence="1" id="KW-0472">Membrane</keyword>
<feature type="transmembrane region" description="Helical" evidence="1">
    <location>
        <begin position="25"/>
        <end position="55"/>
    </location>
</feature>
<sequence length="212" mass="23860">MVAWNMSQAKLVVRLQRRMPPADLFILWVTFALTVFADLVVAVNIGVILAMLYVLKRTSDGVQVRVLEGRRLQRALDLSFSQELRQDISVLTLEGPYFFASVEAVNRSLLTVPEPVRAVVLRLNYVPFVDATAMQALETALTELEQRNVMVAVCEANEKVTRKLIRMGLFKQIHGHRVFDSLQNAWESVSETLDHRAGVQKEEATPEVGVPT</sequence>
<reference evidence="4" key="1">
    <citation type="submission" date="2016-11" db="UniProtKB">
        <authorList>
            <consortium name="WormBaseParasite"/>
        </authorList>
    </citation>
    <scope>IDENTIFICATION</scope>
</reference>
<dbReference type="PROSITE" id="PS50801">
    <property type="entry name" value="STAS"/>
    <property type="match status" value="1"/>
</dbReference>
<name>A0A1I8AUM2_9BILA</name>
<dbReference type="PANTHER" id="PTHR43310:SF1">
    <property type="entry name" value="SULFATE TRANSPORTER YBAR-RELATED"/>
    <property type="match status" value="1"/>
</dbReference>
<organism evidence="3 4">
    <name type="scientific">Steinernema glaseri</name>
    <dbReference type="NCBI Taxonomy" id="37863"/>
    <lineage>
        <taxon>Eukaryota</taxon>
        <taxon>Metazoa</taxon>
        <taxon>Ecdysozoa</taxon>
        <taxon>Nematoda</taxon>
        <taxon>Chromadorea</taxon>
        <taxon>Rhabditida</taxon>
        <taxon>Tylenchina</taxon>
        <taxon>Panagrolaimomorpha</taxon>
        <taxon>Strongyloidoidea</taxon>
        <taxon>Steinernematidae</taxon>
        <taxon>Steinernema</taxon>
    </lineage>
</organism>
<dbReference type="CDD" id="cd07042">
    <property type="entry name" value="STAS_SulP_like_sulfate_transporter"/>
    <property type="match status" value="1"/>
</dbReference>
<keyword evidence="1" id="KW-0812">Transmembrane</keyword>
<protein>
    <submittedName>
        <fullName evidence="4">STAS domain-containing protein</fullName>
    </submittedName>
</protein>
<evidence type="ECO:0000256" key="1">
    <source>
        <dbReference type="SAM" id="Phobius"/>
    </source>
</evidence>